<dbReference type="InterPro" id="IPR011043">
    <property type="entry name" value="Gal_Oxase/kelch_b-propeller"/>
</dbReference>
<dbReference type="EMBL" id="JBHSHB010000016">
    <property type="protein sequence ID" value="MFC4690797.1"/>
    <property type="molecule type" value="Genomic_DNA"/>
</dbReference>
<dbReference type="Proteomes" id="UP001595878">
    <property type="component" value="Unassembled WGS sequence"/>
</dbReference>
<dbReference type="PROSITE" id="PS51257">
    <property type="entry name" value="PROKAR_LIPOPROTEIN"/>
    <property type="match status" value="1"/>
</dbReference>
<proteinExistence type="predicted"/>
<feature type="chain" id="PRO_5045613649" description="Lipoprotein" evidence="2">
    <location>
        <begin position="21"/>
        <end position="386"/>
    </location>
</feature>
<evidence type="ECO:0000256" key="2">
    <source>
        <dbReference type="SAM" id="SignalP"/>
    </source>
</evidence>
<comment type="caution">
    <text evidence="3">The sequence shown here is derived from an EMBL/GenBank/DDBJ whole genome shotgun (WGS) entry which is preliminary data.</text>
</comment>
<keyword evidence="4" id="KW-1185">Reference proteome</keyword>
<evidence type="ECO:0000313" key="3">
    <source>
        <dbReference type="EMBL" id="MFC4690797.1"/>
    </source>
</evidence>
<dbReference type="SUPFAM" id="SSF50965">
    <property type="entry name" value="Galactose oxidase, central domain"/>
    <property type="match status" value="1"/>
</dbReference>
<keyword evidence="2" id="KW-0732">Signal</keyword>
<accession>A0ABV9LBA0</accession>
<feature type="region of interest" description="Disordered" evidence="1">
    <location>
        <begin position="367"/>
        <end position="386"/>
    </location>
</feature>
<protein>
    <recommendedName>
        <fullName evidence="5">Lipoprotein</fullName>
    </recommendedName>
</protein>
<evidence type="ECO:0000313" key="4">
    <source>
        <dbReference type="Proteomes" id="UP001595878"/>
    </source>
</evidence>
<reference evidence="4" key="1">
    <citation type="journal article" date="2019" name="Int. J. Syst. Evol. Microbiol.">
        <title>The Global Catalogue of Microorganisms (GCM) 10K type strain sequencing project: providing services to taxonomists for standard genome sequencing and annotation.</title>
        <authorList>
            <consortium name="The Broad Institute Genomics Platform"/>
            <consortium name="The Broad Institute Genome Sequencing Center for Infectious Disease"/>
            <person name="Wu L."/>
            <person name="Ma J."/>
        </authorList>
    </citation>
    <scope>NUCLEOTIDE SEQUENCE [LARGE SCALE GENOMIC DNA]</scope>
    <source>
        <strain evidence="4">CGMCC 4.7427</strain>
    </source>
</reference>
<sequence length="386" mass="43470">MYLKRIILVFVVLIFISCDTDDTSLDTNATSDTSQLFPNFQFIELGQGSLFLNSREALFNSDSQSFNFNELVDNSGGFSDRFLLFGDYYMSFDFVEEGEDLPVFIRRQYGSEGDVYILPATENPTNGIVVVNNRQIIRSVLREDNFSFDLNVYNYITGETSIIESTLNLSTSGGTQFKVFNNDYLIIFNQTDDFKTLVRIYDLNSLTESASLIIDDLINTSSGGPVIQEIIGDKLFLTGSGTTDTLYEFNLSSGVYNGSQSYGVFQNERSVQANGRIYLGTKNANNELFFDLSTINVSNRTMSSLDISELIIDRANDNGYFTSRPYRFTYSDEQNVWIVAVLNFDDSNLDTADIEYLKISNEGEIVASTETPEDNETRPISNLRAD</sequence>
<organism evidence="3 4">
    <name type="scientific">Dokdonia genika</name>
    <dbReference type="NCBI Taxonomy" id="308113"/>
    <lineage>
        <taxon>Bacteria</taxon>
        <taxon>Pseudomonadati</taxon>
        <taxon>Bacteroidota</taxon>
        <taxon>Flavobacteriia</taxon>
        <taxon>Flavobacteriales</taxon>
        <taxon>Flavobacteriaceae</taxon>
        <taxon>Dokdonia</taxon>
    </lineage>
</organism>
<evidence type="ECO:0008006" key="5">
    <source>
        <dbReference type="Google" id="ProtNLM"/>
    </source>
</evidence>
<gene>
    <name evidence="3" type="ORF">ACFO5T_10195</name>
</gene>
<dbReference type="RefSeq" id="WP_375251813.1">
    <property type="nucleotide sequence ID" value="NZ_JBHSHB010000016.1"/>
</dbReference>
<evidence type="ECO:0000256" key="1">
    <source>
        <dbReference type="SAM" id="MobiDB-lite"/>
    </source>
</evidence>
<name>A0ABV9LBA0_9FLAO</name>
<feature type="signal peptide" evidence="2">
    <location>
        <begin position="1"/>
        <end position="20"/>
    </location>
</feature>